<sequence>MTATTDAPSGSLVTQDGHVLIVPVSDPGAGTAMSRDTVLDGTAALQAIARGDRDARVLLLIGHGPNFCAGGNVRAFAAADDRPAFLRGLADDAHAFVRAIYEADIPVVVAAKKWAAGVGMSFVLHGDIVIGGPSTKLQPAYGGIGLSPDGGMSWTLPRAIGAARARNVILTNRTVTADEALAWGILSEIVDDDQVDAVALERAHKLAAGPAKSIRATRKLLSASVGNSLSDQLNAEARSISVLSGQPEGIEGVDAFVGKRKPNWG</sequence>
<dbReference type="AlphaFoldDB" id="A0A857KLF0"/>
<evidence type="ECO:0000313" key="1">
    <source>
        <dbReference type="EMBL" id="QHN40372.1"/>
    </source>
</evidence>
<protein>
    <submittedName>
        <fullName evidence="1">Enoyl-CoA hydratase/isomerase family protein</fullName>
    </submittedName>
</protein>
<dbReference type="SUPFAM" id="SSF52096">
    <property type="entry name" value="ClpP/crotonase"/>
    <property type="match status" value="1"/>
</dbReference>
<gene>
    <name evidence="1" type="ORF">GII30_15535</name>
</gene>
<dbReference type="PANTHER" id="PTHR43459:SF1">
    <property type="entry name" value="EG:BACN32G11.4 PROTEIN"/>
    <property type="match status" value="1"/>
</dbReference>
<accession>A0A857KLF0</accession>
<reference evidence="1" key="1">
    <citation type="journal article" date="2021" name="Nat. Microbiol.">
        <title>Cocultivation of an ultrasmall environmental parasitic bacterium with lytic ability against bacteria associated with wastewater foams.</title>
        <authorList>
            <person name="Batinovic S."/>
            <person name="Rose J.J.A."/>
            <person name="Ratcliffe J."/>
            <person name="Seviour R.J."/>
            <person name="Petrovski S."/>
        </authorList>
    </citation>
    <scope>NUCLEOTIDE SEQUENCE</scope>
    <source>
        <strain evidence="1">CON44</strain>
    </source>
</reference>
<dbReference type="PANTHER" id="PTHR43459">
    <property type="entry name" value="ENOYL-COA HYDRATASE"/>
    <property type="match status" value="1"/>
</dbReference>
<dbReference type="GO" id="GO:0003824">
    <property type="term" value="F:catalytic activity"/>
    <property type="evidence" value="ECO:0007669"/>
    <property type="project" value="UniProtKB-ARBA"/>
</dbReference>
<dbReference type="RefSeq" id="WP_005182431.1">
    <property type="nucleotide sequence ID" value="NZ_CP045804.1"/>
</dbReference>
<organism evidence="1">
    <name type="scientific">Gordonia amarae</name>
    <dbReference type="NCBI Taxonomy" id="36821"/>
    <lineage>
        <taxon>Bacteria</taxon>
        <taxon>Bacillati</taxon>
        <taxon>Actinomycetota</taxon>
        <taxon>Actinomycetes</taxon>
        <taxon>Mycobacteriales</taxon>
        <taxon>Gordoniaceae</taxon>
        <taxon>Gordonia</taxon>
    </lineage>
</organism>
<dbReference type="InterPro" id="IPR001753">
    <property type="entry name" value="Enoyl-CoA_hydra/iso"/>
</dbReference>
<name>A0A857KLF0_9ACTN</name>
<dbReference type="InterPro" id="IPR029045">
    <property type="entry name" value="ClpP/crotonase-like_dom_sf"/>
</dbReference>
<dbReference type="EMBL" id="CP045810">
    <property type="protein sequence ID" value="QHN40372.1"/>
    <property type="molecule type" value="Genomic_DNA"/>
</dbReference>
<dbReference type="Pfam" id="PF00378">
    <property type="entry name" value="ECH_1"/>
    <property type="match status" value="1"/>
</dbReference>
<dbReference type="CDD" id="cd06558">
    <property type="entry name" value="crotonase-like"/>
    <property type="match status" value="1"/>
</dbReference>
<dbReference type="Gene3D" id="3.90.226.10">
    <property type="entry name" value="2-enoyl-CoA Hydratase, Chain A, domain 1"/>
    <property type="match status" value="1"/>
</dbReference>
<proteinExistence type="predicted"/>